<organism evidence="1 2">
    <name type="scientific">Serratia odorifera DSM 4582</name>
    <dbReference type="NCBI Taxonomy" id="667129"/>
    <lineage>
        <taxon>Bacteria</taxon>
        <taxon>Pseudomonadati</taxon>
        <taxon>Pseudomonadota</taxon>
        <taxon>Gammaproteobacteria</taxon>
        <taxon>Enterobacterales</taxon>
        <taxon>Yersiniaceae</taxon>
        <taxon>Serratia</taxon>
    </lineage>
</organism>
<evidence type="ECO:0000313" key="2">
    <source>
        <dbReference type="Proteomes" id="UP000005723"/>
    </source>
</evidence>
<dbReference type="HOGENOM" id="CLU_3316863_0_0_6"/>
<comment type="caution">
    <text evidence="1">The sequence shown here is derived from an EMBL/GenBank/DDBJ whole genome shotgun (WGS) entry which is preliminary data.</text>
</comment>
<evidence type="ECO:0000313" key="1">
    <source>
        <dbReference type="EMBL" id="EFE95209.1"/>
    </source>
</evidence>
<proteinExistence type="predicted"/>
<gene>
    <name evidence="1" type="ORF">HMPREF0758_3263</name>
</gene>
<dbReference type="Proteomes" id="UP000005723">
    <property type="component" value="Unassembled WGS sequence"/>
</dbReference>
<name>D4E513_SEROD</name>
<sequence>MAPALPEFSILGLPILNNRARFFFNDGVTVCDIKTSDTR</sequence>
<dbReference type="AlphaFoldDB" id="D4E513"/>
<dbReference type="STRING" id="667129.HMPREF0758_3263"/>
<reference evidence="1 2" key="1">
    <citation type="submission" date="2010-01" db="EMBL/GenBank/DDBJ databases">
        <authorList>
            <person name="Muzny D."/>
            <person name="Qin X."/>
            <person name="Deng J."/>
            <person name="Jiang H."/>
            <person name="Liu Y."/>
            <person name="Qu J."/>
            <person name="Song X.-Z."/>
            <person name="Zhang L."/>
            <person name="Thornton R."/>
            <person name="Coyle M."/>
            <person name="Francisco L."/>
            <person name="Jackson L."/>
            <person name="Javaid M."/>
            <person name="Korchina V."/>
            <person name="Kovar C."/>
            <person name="Mata R."/>
            <person name="Mathew T."/>
            <person name="Ngo R."/>
            <person name="Nguyen L."/>
            <person name="Nguyen N."/>
            <person name="Okwuonu G."/>
            <person name="Ongeri F."/>
            <person name="Pham C."/>
            <person name="Simmons D."/>
            <person name="Wilczek-Boney K."/>
            <person name="Hale W."/>
            <person name="Jakkamsetti A."/>
            <person name="Pham P."/>
            <person name="Ruth R."/>
            <person name="San Lucas F."/>
            <person name="Warren J."/>
            <person name="Zhang J."/>
            <person name="Zhao Z."/>
            <person name="Zhou C."/>
            <person name="Zhu D."/>
            <person name="Lee S."/>
            <person name="Bess C."/>
            <person name="Blankenburg K."/>
            <person name="Forbes L."/>
            <person name="Fu Q."/>
            <person name="Gubbala S."/>
            <person name="Hirani K."/>
            <person name="Jayaseelan J.C."/>
            <person name="Lara F."/>
            <person name="Munidasa M."/>
            <person name="Palculict T."/>
            <person name="Patil S."/>
            <person name="Pu L.-L."/>
            <person name="Saada N."/>
            <person name="Tang L."/>
            <person name="Weissenberger G."/>
            <person name="Zhu Y."/>
            <person name="Hemphill L."/>
            <person name="Shang Y."/>
            <person name="Youmans B."/>
            <person name="Ayvaz T."/>
            <person name="Ross M."/>
            <person name="Santibanez J."/>
            <person name="Aqrawi P."/>
            <person name="Gross S."/>
            <person name="Joshi V."/>
            <person name="Fowler G."/>
            <person name="Nazareth L."/>
            <person name="Reid J."/>
            <person name="Worley K."/>
            <person name="Petrosino J."/>
            <person name="Highlander S."/>
            <person name="Gibbs R."/>
        </authorList>
    </citation>
    <scope>NUCLEOTIDE SEQUENCE [LARGE SCALE GENOMIC DNA]</scope>
    <source>
        <strain evidence="1 2">DSM 4582</strain>
    </source>
</reference>
<keyword evidence="2" id="KW-1185">Reference proteome</keyword>
<accession>D4E513</accession>
<protein>
    <submittedName>
        <fullName evidence="1">Uncharacterized protein</fullName>
    </submittedName>
</protein>
<dbReference type="EMBL" id="ADBY01000049">
    <property type="protein sequence ID" value="EFE95209.1"/>
    <property type="molecule type" value="Genomic_DNA"/>
</dbReference>